<dbReference type="Proteomes" id="UP000245764">
    <property type="component" value="Chromosome 10"/>
</dbReference>
<gene>
    <name evidence="1" type="ORF">ZT1E4_G10143</name>
</gene>
<dbReference type="AlphaFoldDB" id="A0A2H1H0S6"/>
<dbReference type="Gene3D" id="3.40.50.850">
    <property type="entry name" value="Isochorismatase-like"/>
    <property type="match status" value="1"/>
</dbReference>
<evidence type="ECO:0000313" key="2">
    <source>
        <dbReference type="Proteomes" id="UP000245764"/>
    </source>
</evidence>
<organism evidence="1 2">
    <name type="scientific">Zymoseptoria tritici ST99CH_1E4</name>
    <dbReference type="NCBI Taxonomy" id="1276532"/>
    <lineage>
        <taxon>Eukaryota</taxon>
        <taxon>Fungi</taxon>
        <taxon>Dikarya</taxon>
        <taxon>Ascomycota</taxon>
        <taxon>Pezizomycotina</taxon>
        <taxon>Dothideomycetes</taxon>
        <taxon>Dothideomycetidae</taxon>
        <taxon>Mycosphaerellales</taxon>
        <taxon>Mycosphaerellaceae</taxon>
        <taxon>Zymoseptoria</taxon>
    </lineage>
</organism>
<dbReference type="InterPro" id="IPR036380">
    <property type="entry name" value="Isochorismatase-like_sf"/>
</dbReference>
<proteinExistence type="predicted"/>
<accession>A0A2H1H0S6</accession>
<sequence>MIAQSFRQMTGAQPSTAALSYSVLIITSAWNEYTEGALKVTNAANPHKATASLLNRYREANGQIVHVFHQVPDGAPVSTPGPRLAEAFEDLAA</sequence>
<protein>
    <recommendedName>
        <fullName evidence="3">Isochorismatase-like domain-containing protein</fullName>
    </recommendedName>
</protein>
<evidence type="ECO:0000313" key="1">
    <source>
        <dbReference type="EMBL" id="SMR59408.1"/>
    </source>
</evidence>
<dbReference type="SUPFAM" id="SSF52499">
    <property type="entry name" value="Isochorismatase-like hydrolases"/>
    <property type="match status" value="1"/>
</dbReference>
<reference evidence="2" key="1">
    <citation type="submission" date="2017-05" db="EMBL/GenBank/DDBJ databases">
        <authorList>
            <person name="Song R."/>
            <person name="Chenine A.L."/>
            <person name="Ruprecht R.M."/>
        </authorList>
    </citation>
    <scope>NUCLEOTIDE SEQUENCE [LARGE SCALE GENOMIC DNA]</scope>
</reference>
<evidence type="ECO:0008006" key="3">
    <source>
        <dbReference type="Google" id="ProtNLM"/>
    </source>
</evidence>
<name>A0A2H1H0S6_ZYMTR</name>
<dbReference type="EMBL" id="LT854262">
    <property type="protein sequence ID" value="SMR59408.1"/>
    <property type="molecule type" value="Genomic_DNA"/>
</dbReference>